<evidence type="ECO:0000313" key="3">
    <source>
        <dbReference type="Proteomes" id="UP000178323"/>
    </source>
</evidence>
<dbReference type="STRING" id="1797985.A2Y83_00800"/>
<evidence type="ECO:0000313" key="2">
    <source>
        <dbReference type="EMBL" id="OGF20946.1"/>
    </source>
</evidence>
<dbReference type="CDD" id="cd00077">
    <property type="entry name" value="HDc"/>
    <property type="match status" value="1"/>
</dbReference>
<dbReference type="InterPro" id="IPR006675">
    <property type="entry name" value="HDIG_dom"/>
</dbReference>
<dbReference type="SUPFAM" id="SSF109604">
    <property type="entry name" value="HD-domain/PDEase-like"/>
    <property type="match status" value="1"/>
</dbReference>
<organism evidence="2 3">
    <name type="scientific">Candidatus Falkowbacteria bacterium RBG_13_39_14</name>
    <dbReference type="NCBI Taxonomy" id="1797985"/>
    <lineage>
        <taxon>Bacteria</taxon>
        <taxon>Candidatus Falkowiibacteriota</taxon>
    </lineage>
</organism>
<protein>
    <recommendedName>
        <fullName evidence="1">HD domain-containing protein</fullName>
    </recommendedName>
</protein>
<feature type="domain" description="HD" evidence="1">
    <location>
        <begin position="27"/>
        <end position="95"/>
    </location>
</feature>
<name>A0A1F5S2S7_9BACT</name>
<dbReference type="PANTHER" id="PTHR38659">
    <property type="entry name" value="METAL-DEPENDENT PHOSPHOHYDROLASE"/>
    <property type="match status" value="1"/>
</dbReference>
<sequence length="201" mass="22692">MQELNLTYQQSKDLLNRYIKDPITKLHCIESEAIMRALAKHFGDDEENWGIIGLLHDIDWELTKDNTAEHCVKAVEILKEAGASDFLIETIISHAYGQGWDEQFYGAPEYKDKIRSTKIQYALAAAETVTGLIIAAVLVRPDRKLQNLELKSLKKRFKEKSFAANCRREIILECEKAGLPLDEFLSIGLKALQGIAGELGM</sequence>
<dbReference type="Proteomes" id="UP000178323">
    <property type="component" value="Unassembled WGS sequence"/>
</dbReference>
<dbReference type="AlphaFoldDB" id="A0A1F5S2S7"/>
<reference evidence="2 3" key="1">
    <citation type="journal article" date="2016" name="Nat. Commun.">
        <title>Thousands of microbial genomes shed light on interconnected biogeochemical processes in an aquifer system.</title>
        <authorList>
            <person name="Anantharaman K."/>
            <person name="Brown C.T."/>
            <person name="Hug L.A."/>
            <person name="Sharon I."/>
            <person name="Castelle C.J."/>
            <person name="Probst A.J."/>
            <person name="Thomas B.C."/>
            <person name="Singh A."/>
            <person name="Wilkins M.J."/>
            <person name="Karaoz U."/>
            <person name="Brodie E.L."/>
            <person name="Williams K.H."/>
            <person name="Hubbard S.S."/>
            <person name="Banfield J.F."/>
        </authorList>
    </citation>
    <scope>NUCLEOTIDE SEQUENCE [LARGE SCALE GENOMIC DNA]</scope>
</reference>
<dbReference type="EMBL" id="MFFS01000075">
    <property type="protein sequence ID" value="OGF20946.1"/>
    <property type="molecule type" value="Genomic_DNA"/>
</dbReference>
<dbReference type="InterPro" id="IPR006674">
    <property type="entry name" value="HD_domain"/>
</dbReference>
<proteinExistence type="predicted"/>
<dbReference type="PANTHER" id="PTHR38659:SF1">
    <property type="entry name" value="METAL DEPENDENT PHOSPHOHYDROLASE"/>
    <property type="match status" value="1"/>
</dbReference>
<evidence type="ECO:0000259" key="1">
    <source>
        <dbReference type="Pfam" id="PF01966"/>
    </source>
</evidence>
<gene>
    <name evidence="2" type="ORF">A2Y83_00800</name>
</gene>
<comment type="caution">
    <text evidence="2">The sequence shown here is derived from an EMBL/GenBank/DDBJ whole genome shotgun (WGS) entry which is preliminary data.</text>
</comment>
<dbReference type="InterPro" id="IPR003607">
    <property type="entry name" value="HD/PDEase_dom"/>
</dbReference>
<dbReference type="Pfam" id="PF01966">
    <property type="entry name" value="HD"/>
    <property type="match status" value="1"/>
</dbReference>
<accession>A0A1F5S2S7</accession>
<dbReference type="Gene3D" id="1.10.3210.10">
    <property type="entry name" value="Hypothetical protein af1432"/>
    <property type="match status" value="1"/>
</dbReference>
<dbReference type="NCBIfam" id="TIGR00277">
    <property type="entry name" value="HDIG"/>
    <property type="match status" value="1"/>
</dbReference>